<dbReference type="InterPro" id="IPR036291">
    <property type="entry name" value="NAD(P)-bd_dom_sf"/>
</dbReference>
<evidence type="ECO:0000313" key="2">
    <source>
        <dbReference type="EMBL" id="MCO1653724.1"/>
    </source>
</evidence>
<name>A0ABT0ZSP1_9PSEU</name>
<dbReference type="RefSeq" id="WP_252435311.1">
    <property type="nucleotide sequence ID" value="NZ_JAGSOV010000006.1"/>
</dbReference>
<dbReference type="PANTHER" id="PTHR43355">
    <property type="entry name" value="FLAVIN REDUCTASE (NADPH)"/>
    <property type="match status" value="1"/>
</dbReference>
<proteinExistence type="predicted"/>
<dbReference type="Gene3D" id="3.40.50.720">
    <property type="entry name" value="NAD(P)-binding Rossmann-like Domain"/>
    <property type="match status" value="1"/>
</dbReference>
<reference evidence="2" key="1">
    <citation type="submission" date="2021-04" db="EMBL/GenBank/DDBJ databases">
        <title>Pseudonocardia sp. nov., isolated from sandy soil of mangrove forest.</title>
        <authorList>
            <person name="Zan Z."/>
            <person name="Huang R."/>
            <person name="Liu W."/>
        </authorList>
    </citation>
    <scope>NUCLEOTIDE SEQUENCE</scope>
    <source>
        <strain evidence="2">S2-4</strain>
    </source>
</reference>
<dbReference type="Pfam" id="PF13460">
    <property type="entry name" value="NAD_binding_10"/>
    <property type="match status" value="1"/>
</dbReference>
<dbReference type="Proteomes" id="UP001165283">
    <property type="component" value="Unassembled WGS sequence"/>
</dbReference>
<sequence length="194" mass="20270">MRLLVVGAAGRTGRLVLEQAAARGHEVTALARRPVAGPHAMVVGDATDPTVLPAAVAGQDAVVMAVGGSAIVRALAPAMADAGVRRLVMTSSRSVVATRPKLVLDLVWWRFRGPYADLARAEGMLEGGPLDWSVVRATMLADGPARGRVHTDFEPDATGGDWRLTRADYAMALLDVTEDTAMVRRAVGVGGPKG</sequence>
<dbReference type="PANTHER" id="PTHR43355:SF2">
    <property type="entry name" value="FLAVIN REDUCTASE (NADPH)"/>
    <property type="match status" value="1"/>
</dbReference>
<dbReference type="InterPro" id="IPR051606">
    <property type="entry name" value="Polyketide_Oxido-like"/>
</dbReference>
<keyword evidence="3" id="KW-1185">Reference proteome</keyword>
<feature type="domain" description="NAD(P)-binding" evidence="1">
    <location>
        <begin position="7"/>
        <end position="179"/>
    </location>
</feature>
<organism evidence="2 3">
    <name type="scientific">Pseudonocardia humida</name>
    <dbReference type="NCBI Taxonomy" id="2800819"/>
    <lineage>
        <taxon>Bacteria</taxon>
        <taxon>Bacillati</taxon>
        <taxon>Actinomycetota</taxon>
        <taxon>Actinomycetes</taxon>
        <taxon>Pseudonocardiales</taxon>
        <taxon>Pseudonocardiaceae</taxon>
        <taxon>Pseudonocardia</taxon>
    </lineage>
</organism>
<evidence type="ECO:0000313" key="3">
    <source>
        <dbReference type="Proteomes" id="UP001165283"/>
    </source>
</evidence>
<evidence type="ECO:0000259" key="1">
    <source>
        <dbReference type="Pfam" id="PF13460"/>
    </source>
</evidence>
<dbReference type="SUPFAM" id="SSF51735">
    <property type="entry name" value="NAD(P)-binding Rossmann-fold domains"/>
    <property type="match status" value="1"/>
</dbReference>
<gene>
    <name evidence="2" type="ORF">KDL28_01510</name>
</gene>
<dbReference type="EMBL" id="JAGSOV010000006">
    <property type="protein sequence ID" value="MCO1653724.1"/>
    <property type="molecule type" value="Genomic_DNA"/>
</dbReference>
<accession>A0ABT0ZSP1</accession>
<protein>
    <submittedName>
        <fullName evidence="2">NAD(P)H-binding protein</fullName>
    </submittedName>
</protein>
<dbReference type="InterPro" id="IPR016040">
    <property type="entry name" value="NAD(P)-bd_dom"/>
</dbReference>
<comment type="caution">
    <text evidence="2">The sequence shown here is derived from an EMBL/GenBank/DDBJ whole genome shotgun (WGS) entry which is preliminary data.</text>
</comment>